<evidence type="ECO:0000256" key="7">
    <source>
        <dbReference type="ARBA" id="ARBA00029741"/>
    </source>
</evidence>
<evidence type="ECO:0000256" key="8">
    <source>
        <dbReference type="ARBA" id="ARBA00030762"/>
    </source>
</evidence>
<dbReference type="PIRSF" id="PIRSF001480">
    <property type="entry name" value="Mannose-6-phosphate_isomerase"/>
    <property type="match status" value="1"/>
</dbReference>
<dbReference type="AlphaFoldDB" id="A0A9W6H8V9"/>
<keyword evidence="14" id="KW-1185">Reference proteome</keyword>
<evidence type="ECO:0000256" key="5">
    <source>
        <dbReference type="ARBA" id="ARBA00022833"/>
    </source>
</evidence>
<dbReference type="Pfam" id="PF21621">
    <property type="entry name" value="MPI_cupin_dom"/>
    <property type="match status" value="1"/>
</dbReference>
<dbReference type="InterPro" id="IPR049071">
    <property type="entry name" value="MPI_cupin_dom"/>
</dbReference>
<dbReference type="GO" id="GO:0005975">
    <property type="term" value="P:carbohydrate metabolic process"/>
    <property type="evidence" value="ECO:0007669"/>
    <property type="project" value="InterPro"/>
</dbReference>
<comment type="catalytic activity">
    <reaction evidence="1">
        <text>D-mannose 6-phosphate = D-fructose 6-phosphate</text>
        <dbReference type="Rhea" id="RHEA:12356"/>
        <dbReference type="ChEBI" id="CHEBI:58735"/>
        <dbReference type="ChEBI" id="CHEBI:61527"/>
        <dbReference type="EC" id="5.3.1.8"/>
    </reaction>
</comment>
<evidence type="ECO:0000259" key="12">
    <source>
        <dbReference type="Pfam" id="PF21621"/>
    </source>
</evidence>
<dbReference type="Gene3D" id="2.60.120.10">
    <property type="entry name" value="Jelly Rolls"/>
    <property type="match status" value="2"/>
</dbReference>
<evidence type="ECO:0000313" key="13">
    <source>
        <dbReference type="EMBL" id="GLJ75579.1"/>
    </source>
</evidence>
<proteinExistence type="inferred from homology"/>
<comment type="caution">
    <text evidence="13">The sequence shown here is derived from an EMBL/GenBank/DDBJ whole genome shotgun (WGS) entry which is preliminary data.</text>
</comment>
<dbReference type="GO" id="GO:0008270">
    <property type="term" value="F:zinc ion binding"/>
    <property type="evidence" value="ECO:0007669"/>
    <property type="project" value="InterPro"/>
</dbReference>
<feature type="domain" description="Phosphomannose isomerase type I catalytic" evidence="11">
    <location>
        <begin position="4"/>
        <end position="149"/>
    </location>
</feature>
<dbReference type="GO" id="GO:0005829">
    <property type="term" value="C:cytosol"/>
    <property type="evidence" value="ECO:0007669"/>
    <property type="project" value="TreeGrafter"/>
</dbReference>
<dbReference type="Proteomes" id="UP001142372">
    <property type="component" value="Unassembled WGS sequence"/>
</dbReference>
<dbReference type="InterPro" id="IPR046457">
    <property type="entry name" value="PMI_typeI_cat"/>
</dbReference>
<dbReference type="GO" id="GO:0004476">
    <property type="term" value="F:mannose-6-phosphate isomerase activity"/>
    <property type="evidence" value="ECO:0007669"/>
    <property type="project" value="UniProtKB-EC"/>
</dbReference>
<evidence type="ECO:0000256" key="4">
    <source>
        <dbReference type="ARBA" id="ARBA00022723"/>
    </source>
</evidence>
<accession>A0A9W6H8V9</accession>
<dbReference type="SUPFAM" id="SSF51182">
    <property type="entry name" value="RmlC-like cupins"/>
    <property type="match status" value="1"/>
</dbReference>
<dbReference type="PANTHER" id="PTHR10309">
    <property type="entry name" value="MANNOSE-6-PHOSPHATE ISOMERASE"/>
    <property type="match status" value="1"/>
</dbReference>
<protein>
    <recommendedName>
        <fullName evidence="3">mannose-6-phosphate isomerase</fullName>
        <ecNumber evidence="3">5.3.1.8</ecNumber>
    </recommendedName>
    <alternativeName>
        <fullName evidence="7">Phosphohexomutase</fullName>
    </alternativeName>
    <alternativeName>
        <fullName evidence="8">Phosphomannose isomerase</fullName>
    </alternativeName>
</protein>
<dbReference type="InterPro" id="IPR016305">
    <property type="entry name" value="Mannose-6-P_Isomerase"/>
</dbReference>
<feature type="active site" evidence="9">
    <location>
        <position position="288"/>
    </location>
</feature>
<evidence type="ECO:0000256" key="10">
    <source>
        <dbReference type="PIRSR" id="PIRSR001480-2"/>
    </source>
</evidence>
<dbReference type="EMBL" id="BSEN01000004">
    <property type="protein sequence ID" value="GLJ75579.1"/>
    <property type="molecule type" value="Genomic_DNA"/>
</dbReference>
<evidence type="ECO:0000256" key="1">
    <source>
        <dbReference type="ARBA" id="ARBA00000757"/>
    </source>
</evidence>
<dbReference type="InterPro" id="IPR011051">
    <property type="entry name" value="RmlC_Cupin_sf"/>
</dbReference>
<feature type="binding site" evidence="10">
    <location>
        <position position="132"/>
    </location>
    <ligand>
        <name>Zn(2+)</name>
        <dbReference type="ChEBI" id="CHEBI:29105"/>
    </ligand>
</feature>
<name>A0A9W6H8V9_9MICO</name>
<dbReference type="InterPro" id="IPR001250">
    <property type="entry name" value="Man6P_Isoase-1"/>
</dbReference>
<feature type="binding site" evidence="10">
    <location>
        <position position="95"/>
    </location>
    <ligand>
        <name>Zn(2+)</name>
        <dbReference type="ChEBI" id="CHEBI:29105"/>
    </ligand>
</feature>
<evidence type="ECO:0000313" key="14">
    <source>
        <dbReference type="Proteomes" id="UP001142372"/>
    </source>
</evidence>
<comment type="cofactor">
    <cofactor evidence="10">
        <name>Zn(2+)</name>
        <dbReference type="ChEBI" id="CHEBI:29105"/>
    </cofactor>
    <text evidence="10">Binds 1 zinc ion per subunit.</text>
</comment>
<dbReference type="EC" id="5.3.1.8" evidence="3"/>
<keyword evidence="5 10" id="KW-0862">Zinc</keyword>
<feature type="domain" description="Mannose-6-phosphate isomerase cupin" evidence="12">
    <location>
        <begin position="330"/>
        <end position="402"/>
    </location>
</feature>
<reference evidence="13" key="1">
    <citation type="journal article" date="2014" name="Int. J. Syst. Evol. Microbiol.">
        <title>Complete genome sequence of Corynebacterium casei LMG S-19264T (=DSM 44701T), isolated from a smear-ripened cheese.</title>
        <authorList>
            <consortium name="US DOE Joint Genome Institute (JGI-PGF)"/>
            <person name="Walter F."/>
            <person name="Albersmeier A."/>
            <person name="Kalinowski J."/>
            <person name="Ruckert C."/>
        </authorList>
    </citation>
    <scope>NUCLEOTIDE SEQUENCE</scope>
    <source>
        <strain evidence="13">VKM Ac-1401</strain>
    </source>
</reference>
<evidence type="ECO:0000256" key="6">
    <source>
        <dbReference type="ARBA" id="ARBA00023235"/>
    </source>
</evidence>
<dbReference type="PRINTS" id="PR00714">
    <property type="entry name" value="MAN6PISMRASE"/>
</dbReference>
<comment type="similarity">
    <text evidence="2">Belongs to the mannose-6-phosphate isomerase type 1 family.</text>
</comment>
<evidence type="ECO:0000256" key="3">
    <source>
        <dbReference type="ARBA" id="ARBA00011956"/>
    </source>
</evidence>
<evidence type="ECO:0000256" key="9">
    <source>
        <dbReference type="PIRSR" id="PIRSR001480-1"/>
    </source>
</evidence>
<dbReference type="Gene3D" id="1.10.441.10">
    <property type="entry name" value="Phosphomannose Isomerase, domain 2"/>
    <property type="match status" value="1"/>
</dbReference>
<gene>
    <name evidence="13" type="ORF">GCM10017584_11530</name>
</gene>
<dbReference type="CDD" id="cd07011">
    <property type="entry name" value="cupin_PMI_type_I_N"/>
    <property type="match status" value="1"/>
</dbReference>
<keyword evidence="4 10" id="KW-0479">Metal-binding</keyword>
<keyword evidence="6 13" id="KW-0413">Isomerase</keyword>
<feature type="binding site" evidence="10">
    <location>
        <position position="97"/>
    </location>
    <ligand>
        <name>Zn(2+)</name>
        <dbReference type="ChEBI" id="CHEBI:29105"/>
    </ligand>
</feature>
<organism evidence="13 14">
    <name type="scientific">Leifsonia poae</name>
    <dbReference type="NCBI Taxonomy" id="110933"/>
    <lineage>
        <taxon>Bacteria</taxon>
        <taxon>Bacillati</taxon>
        <taxon>Actinomycetota</taxon>
        <taxon>Actinomycetes</taxon>
        <taxon>Micrococcales</taxon>
        <taxon>Microbacteriaceae</taxon>
        <taxon>Leifsonia</taxon>
    </lineage>
</organism>
<dbReference type="NCBIfam" id="TIGR00218">
    <property type="entry name" value="manA"/>
    <property type="match status" value="1"/>
</dbReference>
<reference evidence="13" key="2">
    <citation type="submission" date="2023-01" db="EMBL/GenBank/DDBJ databases">
        <authorList>
            <person name="Sun Q."/>
            <person name="Evtushenko L."/>
        </authorList>
    </citation>
    <scope>NUCLEOTIDE SEQUENCE</scope>
    <source>
        <strain evidence="13">VKM Ac-1401</strain>
    </source>
</reference>
<feature type="binding site" evidence="10">
    <location>
        <position position="269"/>
    </location>
    <ligand>
        <name>Zn(2+)</name>
        <dbReference type="ChEBI" id="CHEBI:29105"/>
    </ligand>
</feature>
<dbReference type="RefSeq" id="WP_271176264.1">
    <property type="nucleotide sequence ID" value="NZ_BAAAJO010000004.1"/>
</dbReference>
<dbReference type="InterPro" id="IPR014710">
    <property type="entry name" value="RmlC-like_jellyroll"/>
</dbReference>
<evidence type="ECO:0000259" key="11">
    <source>
        <dbReference type="Pfam" id="PF20511"/>
    </source>
</evidence>
<evidence type="ECO:0000256" key="2">
    <source>
        <dbReference type="ARBA" id="ARBA00010772"/>
    </source>
</evidence>
<dbReference type="GO" id="GO:0009298">
    <property type="term" value="P:GDP-mannose biosynthetic process"/>
    <property type="evidence" value="ECO:0007669"/>
    <property type="project" value="InterPro"/>
</dbReference>
<dbReference type="PANTHER" id="PTHR10309:SF0">
    <property type="entry name" value="MANNOSE-6-PHOSPHATE ISOMERASE"/>
    <property type="match status" value="1"/>
</dbReference>
<dbReference type="Pfam" id="PF20511">
    <property type="entry name" value="PMI_typeI_cat"/>
    <property type="match status" value="1"/>
</dbReference>
<sequence length="406" mass="41827">MFVRIGNTPRDYAWGSTTAIAGLLGTTPSGHPEAELWLGAHAGSPSVILDPSQTGGAADLASWIAHEPGSALGEGVKRLPYLLKVLAAAGPLSLQAHPSNAQAAAGFARENAAGIPLDSPDRNYKDASHKPELIFAVSDTFDALCGFRDVERSARLFARIADTAADGERATIAAFAETLTGEPAAVLRSATEWLLGGDPAVAQLVDAVVTTTASVDADPAGDDLAVAADTVRMLAAAFPGDPGIVLALLLNRATLRAGQVLYLPAGNIHAYLRGLGIELMAASDNVLRGGLTPKRIDVPELVSILDFSPIDATPLEPERPAPGVEVFRPEEPDFALDHVVVGDGVDEVRLALPGAAIALCTAGEVTIDGAHGRITVARGESVFVTPDEEALTISGSGTLFVAAPNV</sequence>